<feature type="compositionally biased region" description="Low complexity" evidence="8">
    <location>
        <begin position="171"/>
        <end position="183"/>
    </location>
</feature>
<comment type="subcellular location">
    <subcellularLocation>
        <location evidence="1">Nucleus</location>
    </subcellularLocation>
</comment>
<reference evidence="9" key="1">
    <citation type="submission" date="2023-07" db="EMBL/GenBank/DDBJ databases">
        <title>A chromosome-level genome assembly of Lolium multiflorum.</title>
        <authorList>
            <person name="Chen Y."/>
            <person name="Copetti D."/>
            <person name="Kolliker R."/>
            <person name="Studer B."/>
        </authorList>
    </citation>
    <scope>NUCLEOTIDE SEQUENCE</scope>
    <source>
        <strain evidence="9">02402/16</strain>
        <tissue evidence="9">Leaf</tissue>
    </source>
</reference>
<dbReference type="Pfam" id="PF05142">
    <property type="entry name" value="DUF702"/>
    <property type="match status" value="1"/>
</dbReference>
<dbReference type="GO" id="GO:0046872">
    <property type="term" value="F:metal ion binding"/>
    <property type="evidence" value="ECO:0007669"/>
    <property type="project" value="UniProtKB-KW"/>
</dbReference>
<feature type="compositionally biased region" description="Low complexity" evidence="8">
    <location>
        <begin position="58"/>
        <end position="90"/>
    </location>
</feature>
<dbReference type="GO" id="GO:0005634">
    <property type="term" value="C:nucleus"/>
    <property type="evidence" value="ECO:0007669"/>
    <property type="project" value="UniProtKB-SubCell"/>
</dbReference>
<dbReference type="PANTHER" id="PTHR31604">
    <property type="entry name" value="PROTEIN LATERAL ROOT PRIMORDIUM 1"/>
    <property type="match status" value="1"/>
</dbReference>
<keyword evidence="5" id="KW-0238">DNA-binding</keyword>
<dbReference type="AlphaFoldDB" id="A0AAD8T578"/>
<dbReference type="GO" id="GO:0003677">
    <property type="term" value="F:DNA binding"/>
    <property type="evidence" value="ECO:0007669"/>
    <property type="project" value="UniProtKB-KW"/>
</dbReference>
<evidence type="ECO:0000256" key="6">
    <source>
        <dbReference type="ARBA" id="ARBA00023159"/>
    </source>
</evidence>
<keyword evidence="6" id="KW-0010">Activator</keyword>
<feature type="compositionally biased region" description="Polar residues" evidence="8">
    <location>
        <begin position="206"/>
        <end position="217"/>
    </location>
</feature>
<dbReference type="InterPro" id="IPR006510">
    <property type="entry name" value="Znf_LRP1"/>
</dbReference>
<dbReference type="InterPro" id="IPR006511">
    <property type="entry name" value="SHI_C"/>
</dbReference>
<evidence type="ECO:0000256" key="5">
    <source>
        <dbReference type="ARBA" id="ARBA00023125"/>
    </source>
</evidence>
<dbReference type="NCBIfam" id="TIGR01623">
    <property type="entry name" value="put_zinc_LRP1"/>
    <property type="match status" value="1"/>
</dbReference>
<sequence>MAAGDVGMVVVAPAASFHHTHHHHHHHDAASNPDPIFPLLSAGPCVLDPDAAKAAAASSGIQFWQSSSSQHHQQQQQQSPPSGGNNPNPSLGAFYLKKPLPMLDTGGAGSSGSGTATCQDCGNQAKKDCSHSRCRTCCKSRGFDCSTHVKSTWVPAARRRERQHLGGSESAPATASTAAAAASKKPRLLSSQAATSHTSTSNATTPRSYDTTSSHQDPSFRGSLPRQVRAPAVFRCVRVTSVDDGEDEYAYQATVTINGHVFKGFLYDQGVDDGRASNDIDSTAGVPSMSDLHLGGGGNAGRGAGVPSSSLAPSDMYGGGGASHQHILGGSGYGNTMN</sequence>
<name>A0AAD8T578_LOLMU</name>
<dbReference type="EMBL" id="JAUUTY010000003">
    <property type="protein sequence ID" value="KAK1670037.1"/>
    <property type="molecule type" value="Genomic_DNA"/>
</dbReference>
<evidence type="ECO:0000256" key="8">
    <source>
        <dbReference type="SAM" id="MobiDB-lite"/>
    </source>
</evidence>
<feature type="region of interest" description="Disordered" evidence="8">
    <location>
        <begin position="282"/>
        <end position="320"/>
    </location>
</feature>
<keyword evidence="3" id="KW-0479">Metal-binding</keyword>
<evidence type="ECO:0000313" key="10">
    <source>
        <dbReference type="Proteomes" id="UP001231189"/>
    </source>
</evidence>
<dbReference type="PANTHER" id="PTHR31604:SF30">
    <property type="entry name" value="PROTEIN LATERAL ROOT PRIMORDIUM 1"/>
    <property type="match status" value="1"/>
</dbReference>
<keyword evidence="7" id="KW-0539">Nucleus</keyword>
<dbReference type="GO" id="GO:0045893">
    <property type="term" value="P:positive regulation of DNA-templated transcription"/>
    <property type="evidence" value="ECO:0007669"/>
    <property type="project" value="TreeGrafter"/>
</dbReference>
<gene>
    <name evidence="9" type="ORF">QYE76_058196</name>
</gene>
<dbReference type="Proteomes" id="UP001231189">
    <property type="component" value="Unassembled WGS sequence"/>
</dbReference>
<proteinExistence type="inferred from homology"/>
<evidence type="ECO:0000256" key="3">
    <source>
        <dbReference type="ARBA" id="ARBA00022723"/>
    </source>
</evidence>
<accession>A0AAD8T578</accession>
<feature type="region of interest" description="Disordered" evidence="8">
    <location>
        <begin position="58"/>
        <end position="95"/>
    </location>
</feature>
<feature type="compositionally biased region" description="Gly residues" evidence="8">
    <location>
        <begin position="294"/>
        <end position="304"/>
    </location>
</feature>
<feature type="region of interest" description="Disordered" evidence="8">
    <location>
        <begin position="156"/>
        <end position="224"/>
    </location>
</feature>
<protein>
    <submittedName>
        <fullName evidence="9">Uncharacterized protein</fullName>
    </submittedName>
</protein>
<evidence type="ECO:0000313" key="9">
    <source>
        <dbReference type="EMBL" id="KAK1670037.1"/>
    </source>
</evidence>
<evidence type="ECO:0000256" key="4">
    <source>
        <dbReference type="ARBA" id="ARBA00022833"/>
    </source>
</evidence>
<dbReference type="GO" id="GO:0003700">
    <property type="term" value="F:DNA-binding transcription factor activity"/>
    <property type="evidence" value="ECO:0007669"/>
    <property type="project" value="InterPro"/>
</dbReference>
<comment type="similarity">
    <text evidence="2">Belongs to the SHI protein family.</text>
</comment>
<organism evidence="9 10">
    <name type="scientific">Lolium multiflorum</name>
    <name type="common">Italian ryegrass</name>
    <name type="synonym">Lolium perenne subsp. multiflorum</name>
    <dbReference type="NCBI Taxonomy" id="4521"/>
    <lineage>
        <taxon>Eukaryota</taxon>
        <taxon>Viridiplantae</taxon>
        <taxon>Streptophyta</taxon>
        <taxon>Embryophyta</taxon>
        <taxon>Tracheophyta</taxon>
        <taxon>Spermatophyta</taxon>
        <taxon>Magnoliopsida</taxon>
        <taxon>Liliopsida</taxon>
        <taxon>Poales</taxon>
        <taxon>Poaceae</taxon>
        <taxon>BOP clade</taxon>
        <taxon>Pooideae</taxon>
        <taxon>Poodae</taxon>
        <taxon>Poeae</taxon>
        <taxon>Poeae Chloroplast Group 2 (Poeae type)</taxon>
        <taxon>Loliodinae</taxon>
        <taxon>Loliinae</taxon>
        <taxon>Lolium</taxon>
    </lineage>
</organism>
<evidence type="ECO:0000256" key="7">
    <source>
        <dbReference type="ARBA" id="ARBA00023242"/>
    </source>
</evidence>
<evidence type="ECO:0000256" key="1">
    <source>
        <dbReference type="ARBA" id="ARBA00004123"/>
    </source>
</evidence>
<keyword evidence="10" id="KW-1185">Reference proteome</keyword>
<dbReference type="InterPro" id="IPR007818">
    <property type="entry name" value="SHI"/>
</dbReference>
<feature type="compositionally biased region" description="Low complexity" evidence="8">
    <location>
        <begin position="190"/>
        <end position="205"/>
    </location>
</feature>
<keyword evidence="4" id="KW-0862">Zinc</keyword>
<comment type="caution">
    <text evidence="9">The sequence shown here is derived from an EMBL/GenBank/DDBJ whole genome shotgun (WGS) entry which is preliminary data.</text>
</comment>
<evidence type="ECO:0000256" key="2">
    <source>
        <dbReference type="ARBA" id="ARBA00006911"/>
    </source>
</evidence>
<dbReference type="NCBIfam" id="TIGR01624">
    <property type="entry name" value="LRP1_Cterm"/>
    <property type="match status" value="1"/>
</dbReference>